<organism evidence="1 2">
    <name type="scientific">Cardiocondyla obscurior</name>
    <dbReference type="NCBI Taxonomy" id="286306"/>
    <lineage>
        <taxon>Eukaryota</taxon>
        <taxon>Metazoa</taxon>
        <taxon>Ecdysozoa</taxon>
        <taxon>Arthropoda</taxon>
        <taxon>Hexapoda</taxon>
        <taxon>Insecta</taxon>
        <taxon>Pterygota</taxon>
        <taxon>Neoptera</taxon>
        <taxon>Endopterygota</taxon>
        <taxon>Hymenoptera</taxon>
        <taxon>Apocrita</taxon>
        <taxon>Aculeata</taxon>
        <taxon>Formicoidea</taxon>
        <taxon>Formicidae</taxon>
        <taxon>Myrmicinae</taxon>
        <taxon>Cardiocondyla</taxon>
    </lineage>
</organism>
<comment type="caution">
    <text evidence="1">The sequence shown here is derived from an EMBL/GenBank/DDBJ whole genome shotgun (WGS) entry which is preliminary data.</text>
</comment>
<sequence>MNKWSCRRCARGKNPYREGKRGWHSTRAELKYRLYVNRVSKRSQKAKKKKSHGL</sequence>
<protein>
    <recommendedName>
        <fullName evidence="3">Ribosomal protein L37</fullName>
    </recommendedName>
</protein>
<name>A0AAW2GDJ6_9HYME</name>
<reference evidence="1 2" key="1">
    <citation type="submission" date="2023-03" db="EMBL/GenBank/DDBJ databases">
        <title>High recombination rates correlate with genetic variation in Cardiocondyla obscurior ants.</title>
        <authorList>
            <person name="Errbii M."/>
        </authorList>
    </citation>
    <scope>NUCLEOTIDE SEQUENCE [LARGE SCALE GENOMIC DNA]</scope>
    <source>
        <strain evidence="1">Alpha-2009</strain>
        <tissue evidence="1">Whole body</tissue>
    </source>
</reference>
<dbReference type="EMBL" id="JADYXP020000004">
    <property type="protein sequence ID" value="KAL0125254.1"/>
    <property type="molecule type" value="Genomic_DNA"/>
</dbReference>
<keyword evidence="2" id="KW-1185">Reference proteome</keyword>
<gene>
    <name evidence="1" type="ORF">PUN28_004411</name>
</gene>
<evidence type="ECO:0000313" key="2">
    <source>
        <dbReference type="Proteomes" id="UP001430953"/>
    </source>
</evidence>
<proteinExistence type="predicted"/>
<dbReference type="AlphaFoldDB" id="A0AAW2GDJ6"/>
<dbReference type="Proteomes" id="UP001430953">
    <property type="component" value="Unassembled WGS sequence"/>
</dbReference>
<accession>A0AAW2GDJ6</accession>
<evidence type="ECO:0000313" key="1">
    <source>
        <dbReference type="EMBL" id="KAL0125254.1"/>
    </source>
</evidence>
<evidence type="ECO:0008006" key="3">
    <source>
        <dbReference type="Google" id="ProtNLM"/>
    </source>
</evidence>